<evidence type="ECO:0000313" key="2">
    <source>
        <dbReference type="EMBL" id="GGG80631.1"/>
    </source>
</evidence>
<evidence type="ECO:0000256" key="1">
    <source>
        <dbReference type="SAM" id="Phobius"/>
    </source>
</evidence>
<dbReference type="EMBL" id="BMFR01000012">
    <property type="protein sequence ID" value="GGG80631.1"/>
    <property type="molecule type" value="Genomic_DNA"/>
</dbReference>
<dbReference type="AlphaFoldDB" id="A0A917HJJ6"/>
<keyword evidence="1" id="KW-0812">Transmembrane</keyword>
<feature type="transmembrane region" description="Helical" evidence="1">
    <location>
        <begin position="30"/>
        <end position="46"/>
    </location>
</feature>
<gene>
    <name evidence="2" type="ORF">GCM10011398_27550</name>
</gene>
<keyword evidence="3" id="KW-1185">Reference proteome</keyword>
<proteinExistence type="predicted"/>
<reference evidence="2" key="1">
    <citation type="journal article" date="2014" name="Int. J. Syst. Evol. Microbiol.">
        <title>Complete genome sequence of Corynebacterium casei LMG S-19264T (=DSM 44701T), isolated from a smear-ripened cheese.</title>
        <authorList>
            <consortium name="US DOE Joint Genome Institute (JGI-PGF)"/>
            <person name="Walter F."/>
            <person name="Albersmeier A."/>
            <person name="Kalinowski J."/>
            <person name="Ruckert C."/>
        </authorList>
    </citation>
    <scope>NUCLEOTIDE SEQUENCE</scope>
    <source>
        <strain evidence="2">CGMCC 1.12754</strain>
    </source>
</reference>
<sequence length="48" mass="4822">MNRDGGGLAFVGCLILGSGIGMLFDNTAAGSTIGLGVGFLALAFFNKR</sequence>
<reference evidence="2" key="2">
    <citation type="submission" date="2020-09" db="EMBL/GenBank/DDBJ databases">
        <authorList>
            <person name="Sun Q."/>
            <person name="Zhou Y."/>
        </authorList>
    </citation>
    <scope>NUCLEOTIDE SEQUENCE</scope>
    <source>
        <strain evidence="2">CGMCC 1.12754</strain>
    </source>
</reference>
<feature type="transmembrane region" description="Helical" evidence="1">
    <location>
        <begin position="7"/>
        <end position="24"/>
    </location>
</feature>
<name>A0A917HJJ6_9BACI</name>
<keyword evidence="1" id="KW-0472">Membrane</keyword>
<dbReference type="RefSeq" id="WP_188455960.1">
    <property type="nucleotide sequence ID" value="NZ_BMFR01000012.1"/>
</dbReference>
<comment type="caution">
    <text evidence="2">The sequence shown here is derived from an EMBL/GenBank/DDBJ whole genome shotgun (WGS) entry which is preliminary data.</text>
</comment>
<keyword evidence="1" id="KW-1133">Transmembrane helix</keyword>
<dbReference type="Proteomes" id="UP000622860">
    <property type="component" value="Unassembled WGS sequence"/>
</dbReference>
<protein>
    <submittedName>
        <fullName evidence="2">Uncharacterized protein</fullName>
    </submittedName>
</protein>
<evidence type="ECO:0000313" key="3">
    <source>
        <dbReference type="Proteomes" id="UP000622860"/>
    </source>
</evidence>
<accession>A0A917HJJ6</accession>
<organism evidence="2 3">
    <name type="scientific">Virgibacillus oceani</name>
    <dbReference type="NCBI Taxonomy" id="1479511"/>
    <lineage>
        <taxon>Bacteria</taxon>
        <taxon>Bacillati</taxon>
        <taxon>Bacillota</taxon>
        <taxon>Bacilli</taxon>
        <taxon>Bacillales</taxon>
        <taxon>Bacillaceae</taxon>
        <taxon>Virgibacillus</taxon>
    </lineage>
</organism>